<keyword evidence="5 12" id="KW-0812">Transmembrane</keyword>
<feature type="domain" description="TonB-dependent receptor-like beta-barrel" evidence="15">
    <location>
        <begin position="282"/>
        <end position="813"/>
    </location>
</feature>
<dbReference type="PANTHER" id="PTHR32552:SF89">
    <property type="entry name" value="CATECHOLATE SIDEROPHORE RECEPTOR FIU"/>
    <property type="match status" value="1"/>
</dbReference>
<dbReference type="Pfam" id="PF07715">
    <property type="entry name" value="Plug"/>
    <property type="match status" value="1"/>
</dbReference>
<dbReference type="PROSITE" id="PS52016">
    <property type="entry name" value="TONB_DEPENDENT_REC_3"/>
    <property type="match status" value="1"/>
</dbReference>
<comment type="similarity">
    <text evidence="12 13">Belongs to the TonB-dependent receptor family.</text>
</comment>
<keyword evidence="7" id="KW-0408">Iron</keyword>
<dbReference type="Proteomes" id="UP000538670">
    <property type="component" value="Unassembled WGS sequence"/>
</dbReference>
<dbReference type="EMBL" id="JACIDH010000020">
    <property type="protein sequence ID" value="MBB3880764.1"/>
    <property type="molecule type" value="Genomic_DNA"/>
</dbReference>
<sequence length="850" mass="92882">MRNILLLSTAVAALAFPATAFAQSTGTVDAEEDVVVTGARGPTSVNGISIPDTPKAKAVINQELIERRAPGQTILDTLNQVPGVSFTNSDAYGSSGGQIRIRGFDGNRVSLTFDGIPLNDSGNYAIYSNQQLDPELIEQVNVNFGATDVDSPTASASGGTVNYRSLIPTDERRAVAVYSRGTNDMNRVFGLLNLGQLTSFGTKAWVSASNQRYEQFRGPGEIHKSQFNGKIYQPIGNGGDFISLAAHYNQNRNNFYSNPSLANIRSVLGNTVVPASGISPANPYTLDLNRDQFDTVFDNTSSLYRYDANCTLPSANVARGNNTTQDDRSACGNYYGYNANPSNTGNVRLNSRWTLSDKLLFTFDGAYSFTRANGGGTAVFSERDNALQNVYTNQFTRVGAGIANGADLNGDGDQLDYVRVYFPSNTRTQRFTAIAGLRYQIDDNNLVRLAYTWDRARHRQTGEASLLQPWGDPRLPFSALDGEGPFAVKDAAGNVLNKRDRLSYAILHQVSGEYRGSFFEDRFKVALGLRAPFFRRNLTNNCWTIAGSSNDAYCTSQSAAQVRALDASNANLTLAAPYKNRIETYSALLPNVGYTYNFSSTTSMFGSYSKGYSVPRTDNLYGFDDVEISPVAAVKPEKTDSFDLGLRYTSRLIQAQVAGWYIKYDNRIISSLVQLDGGGTLSIDRNVGATKTKGIDASLGIRPSRHFSVYGFVSYLDSELLSDAINPQNGQVLAATKGKFVVETPKWQYGGRAQFDFEPFSLGLQAKHIGDRFVTDVNDLISKGYTLVDLDARFSMASLGLKDTFFQLNVSNLLKERYFGNLSTGTTNTSTTRYTFGAPRTVIGTIHFGF</sequence>
<keyword evidence="2 12" id="KW-0813">Transport</keyword>
<name>A0A7W6AEP6_9SPHN</name>
<keyword evidence="4" id="KW-0410">Iron transport</keyword>
<evidence type="ECO:0000256" key="7">
    <source>
        <dbReference type="ARBA" id="ARBA00023004"/>
    </source>
</evidence>
<evidence type="ECO:0000256" key="13">
    <source>
        <dbReference type="RuleBase" id="RU003357"/>
    </source>
</evidence>
<evidence type="ECO:0000256" key="5">
    <source>
        <dbReference type="ARBA" id="ARBA00022692"/>
    </source>
</evidence>
<evidence type="ECO:0000256" key="4">
    <source>
        <dbReference type="ARBA" id="ARBA00022496"/>
    </source>
</evidence>
<comment type="subcellular location">
    <subcellularLocation>
        <location evidence="1 12">Cell outer membrane</location>
        <topology evidence="1 12">Multi-pass membrane protein</topology>
    </subcellularLocation>
</comment>
<keyword evidence="8" id="KW-0406">Ion transport</keyword>
<dbReference type="Gene3D" id="2.40.170.20">
    <property type="entry name" value="TonB-dependent receptor, beta-barrel domain"/>
    <property type="match status" value="1"/>
</dbReference>
<dbReference type="AlphaFoldDB" id="A0A7W6AEP6"/>
<evidence type="ECO:0000313" key="18">
    <source>
        <dbReference type="Proteomes" id="UP000538670"/>
    </source>
</evidence>
<dbReference type="InterPro" id="IPR037066">
    <property type="entry name" value="Plug_dom_sf"/>
</dbReference>
<reference evidence="17 18" key="1">
    <citation type="submission" date="2020-08" db="EMBL/GenBank/DDBJ databases">
        <title>Genomic Encyclopedia of Type Strains, Phase IV (KMG-IV): sequencing the most valuable type-strain genomes for metagenomic binning, comparative biology and taxonomic classification.</title>
        <authorList>
            <person name="Goeker M."/>
        </authorList>
    </citation>
    <scope>NUCLEOTIDE SEQUENCE [LARGE SCALE GENOMIC DNA]</scope>
    <source>
        <strain evidence="17 18">DSM 19512</strain>
    </source>
</reference>
<evidence type="ECO:0000259" key="16">
    <source>
        <dbReference type="Pfam" id="PF07715"/>
    </source>
</evidence>
<gene>
    <name evidence="17" type="ORF">GGR48_003214</name>
</gene>
<evidence type="ECO:0000256" key="1">
    <source>
        <dbReference type="ARBA" id="ARBA00004571"/>
    </source>
</evidence>
<evidence type="ECO:0000256" key="8">
    <source>
        <dbReference type="ARBA" id="ARBA00023065"/>
    </source>
</evidence>
<feature type="domain" description="TonB-dependent receptor plug" evidence="16">
    <location>
        <begin position="52"/>
        <end position="157"/>
    </location>
</feature>
<evidence type="ECO:0000259" key="15">
    <source>
        <dbReference type="Pfam" id="PF00593"/>
    </source>
</evidence>
<evidence type="ECO:0000256" key="11">
    <source>
        <dbReference type="ARBA" id="ARBA00023237"/>
    </source>
</evidence>
<dbReference type="SUPFAM" id="SSF56935">
    <property type="entry name" value="Porins"/>
    <property type="match status" value="1"/>
</dbReference>
<dbReference type="PANTHER" id="PTHR32552">
    <property type="entry name" value="FERRICHROME IRON RECEPTOR-RELATED"/>
    <property type="match status" value="1"/>
</dbReference>
<dbReference type="InterPro" id="IPR039426">
    <property type="entry name" value="TonB-dep_rcpt-like"/>
</dbReference>
<accession>A0A7W6AEP6</accession>
<evidence type="ECO:0000256" key="2">
    <source>
        <dbReference type="ARBA" id="ARBA00022448"/>
    </source>
</evidence>
<keyword evidence="9 13" id="KW-0798">TonB box</keyword>
<keyword evidence="3 12" id="KW-1134">Transmembrane beta strand</keyword>
<dbReference type="InterPro" id="IPR000531">
    <property type="entry name" value="Beta-barrel_TonB"/>
</dbReference>
<keyword evidence="10 12" id="KW-0472">Membrane</keyword>
<evidence type="ECO:0000256" key="12">
    <source>
        <dbReference type="PROSITE-ProRule" id="PRU01360"/>
    </source>
</evidence>
<evidence type="ECO:0000256" key="6">
    <source>
        <dbReference type="ARBA" id="ARBA00022729"/>
    </source>
</evidence>
<protein>
    <submittedName>
        <fullName evidence="17">Iron complex outermembrane receptor protein</fullName>
    </submittedName>
</protein>
<proteinExistence type="inferred from homology"/>
<dbReference type="InterPro" id="IPR012910">
    <property type="entry name" value="Plug_dom"/>
</dbReference>
<dbReference type="Gene3D" id="2.170.130.10">
    <property type="entry name" value="TonB-dependent receptor, plug domain"/>
    <property type="match status" value="1"/>
</dbReference>
<feature type="chain" id="PRO_5030691972" evidence="14">
    <location>
        <begin position="23"/>
        <end position="850"/>
    </location>
</feature>
<dbReference type="GO" id="GO:0015344">
    <property type="term" value="F:siderophore uptake transmembrane transporter activity"/>
    <property type="evidence" value="ECO:0007669"/>
    <property type="project" value="TreeGrafter"/>
</dbReference>
<keyword evidence="17" id="KW-0675">Receptor</keyword>
<keyword evidence="11 12" id="KW-0998">Cell outer membrane</keyword>
<dbReference type="Pfam" id="PF00593">
    <property type="entry name" value="TonB_dep_Rec_b-barrel"/>
    <property type="match status" value="1"/>
</dbReference>
<organism evidence="17 18">
    <name type="scientific">Sphingomonas pseudosanguinis</name>
    <dbReference type="NCBI Taxonomy" id="413712"/>
    <lineage>
        <taxon>Bacteria</taxon>
        <taxon>Pseudomonadati</taxon>
        <taxon>Pseudomonadota</taxon>
        <taxon>Alphaproteobacteria</taxon>
        <taxon>Sphingomonadales</taxon>
        <taxon>Sphingomonadaceae</taxon>
        <taxon>Sphingomonas</taxon>
    </lineage>
</organism>
<keyword evidence="6 14" id="KW-0732">Signal</keyword>
<keyword evidence="18" id="KW-1185">Reference proteome</keyword>
<dbReference type="InterPro" id="IPR036942">
    <property type="entry name" value="Beta-barrel_TonB_sf"/>
</dbReference>
<evidence type="ECO:0000256" key="3">
    <source>
        <dbReference type="ARBA" id="ARBA00022452"/>
    </source>
</evidence>
<comment type="caution">
    <text evidence="17">The sequence shown here is derived from an EMBL/GenBank/DDBJ whole genome shotgun (WGS) entry which is preliminary data.</text>
</comment>
<evidence type="ECO:0000256" key="9">
    <source>
        <dbReference type="ARBA" id="ARBA00023077"/>
    </source>
</evidence>
<dbReference type="RefSeq" id="WP_183952800.1">
    <property type="nucleotide sequence ID" value="NZ_JACIDH010000020.1"/>
</dbReference>
<evidence type="ECO:0000256" key="14">
    <source>
        <dbReference type="SAM" id="SignalP"/>
    </source>
</evidence>
<evidence type="ECO:0000313" key="17">
    <source>
        <dbReference type="EMBL" id="MBB3880764.1"/>
    </source>
</evidence>
<feature type="signal peptide" evidence="14">
    <location>
        <begin position="1"/>
        <end position="22"/>
    </location>
</feature>
<evidence type="ECO:0000256" key="10">
    <source>
        <dbReference type="ARBA" id="ARBA00023136"/>
    </source>
</evidence>
<dbReference type="GO" id="GO:0009279">
    <property type="term" value="C:cell outer membrane"/>
    <property type="evidence" value="ECO:0007669"/>
    <property type="project" value="UniProtKB-SubCell"/>
</dbReference>